<dbReference type="InterPro" id="IPR017871">
    <property type="entry name" value="ABC_transporter-like_CS"/>
</dbReference>
<keyword evidence="1" id="KW-0813">Transport</keyword>
<name>A0A538SWX1_UNCEI</name>
<organism evidence="6 7">
    <name type="scientific">Eiseniibacteriota bacterium</name>
    <dbReference type="NCBI Taxonomy" id="2212470"/>
    <lineage>
        <taxon>Bacteria</taxon>
        <taxon>Candidatus Eiseniibacteriota</taxon>
    </lineage>
</organism>
<feature type="compositionally biased region" description="Pro residues" evidence="4">
    <location>
        <begin position="260"/>
        <end position="275"/>
    </location>
</feature>
<dbReference type="PROSITE" id="PS50893">
    <property type="entry name" value="ABC_TRANSPORTER_2"/>
    <property type="match status" value="1"/>
</dbReference>
<reference evidence="6 7" key="1">
    <citation type="journal article" date="2019" name="Nat. Microbiol.">
        <title>Mediterranean grassland soil C-N compound turnover is dependent on rainfall and depth, and is mediated by genomically divergent microorganisms.</title>
        <authorList>
            <person name="Diamond S."/>
            <person name="Andeer P.F."/>
            <person name="Li Z."/>
            <person name="Crits-Christoph A."/>
            <person name="Burstein D."/>
            <person name="Anantharaman K."/>
            <person name="Lane K.R."/>
            <person name="Thomas B.C."/>
            <person name="Pan C."/>
            <person name="Northen T.R."/>
            <person name="Banfield J.F."/>
        </authorList>
    </citation>
    <scope>NUCLEOTIDE SEQUENCE [LARGE SCALE GENOMIC DNA]</scope>
    <source>
        <strain evidence="6">WS_5</strain>
    </source>
</reference>
<accession>A0A538SWX1</accession>
<dbReference type="SUPFAM" id="SSF52540">
    <property type="entry name" value="P-loop containing nucleoside triphosphate hydrolases"/>
    <property type="match status" value="1"/>
</dbReference>
<feature type="domain" description="ABC transporter" evidence="5">
    <location>
        <begin position="1"/>
        <end position="238"/>
    </location>
</feature>
<dbReference type="SMART" id="SM00382">
    <property type="entry name" value="AAA"/>
    <property type="match status" value="1"/>
</dbReference>
<sequence length="275" mass="30574">MEFRKVDFSIGEQRILTDVSFKVERKQTRVILGPSGSGKSTILRLLMGLWLPDSGSIFVNGEDITDADPERLREIRRSMGMVFQHGALFDSMTVGENVGYTLLEDKHDEEEVERIVIRTLELVGLDPAVRDRMPDELSGGMQRRVAIARALAARDPEILLYDEPTTGLDPQSAERITDLIVTLRDQMGKTSIMVTHDIADAFKVGDRITVLDRGMVKFEGTSAELNASRDPFIEEFLAPFRKGVAAALQRQDLDRSAPPRYQPPGPSRPQPGGAP</sequence>
<dbReference type="EMBL" id="VBOV01000243">
    <property type="protein sequence ID" value="TMQ55764.1"/>
    <property type="molecule type" value="Genomic_DNA"/>
</dbReference>
<dbReference type="AlphaFoldDB" id="A0A538SWX1"/>
<evidence type="ECO:0000256" key="4">
    <source>
        <dbReference type="SAM" id="MobiDB-lite"/>
    </source>
</evidence>
<dbReference type="PROSITE" id="PS00211">
    <property type="entry name" value="ABC_TRANSPORTER_1"/>
    <property type="match status" value="1"/>
</dbReference>
<evidence type="ECO:0000256" key="1">
    <source>
        <dbReference type="ARBA" id="ARBA00022448"/>
    </source>
</evidence>
<evidence type="ECO:0000313" key="6">
    <source>
        <dbReference type="EMBL" id="TMQ55764.1"/>
    </source>
</evidence>
<keyword evidence="3 6" id="KW-0067">ATP-binding</keyword>
<dbReference type="Pfam" id="PF00005">
    <property type="entry name" value="ABC_tran"/>
    <property type="match status" value="1"/>
</dbReference>
<dbReference type="Gene3D" id="3.40.50.300">
    <property type="entry name" value="P-loop containing nucleotide triphosphate hydrolases"/>
    <property type="match status" value="1"/>
</dbReference>
<evidence type="ECO:0000259" key="5">
    <source>
        <dbReference type="PROSITE" id="PS50893"/>
    </source>
</evidence>
<dbReference type="InterPro" id="IPR003593">
    <property type="entry name" value="AAA+_ATPase"/>
</dbReference>
<evidence type="ECO:0000313" key="7">
    <source>
        <dbReference type="Proteomes" id="UP000320913"/>
    </source>
</evidence>
<gene>
    <name evidence="6" type="ORF">E6K75_09135</name>
</gene>
<evidence type="ECO:0000256" key="2">
    <source>
        <dbReference type="ARBA" id="ARBA00022741"/>
    </source>
</evidence>
<dbReference type="GO" id="GO:0016887">
    <property type="term" value="F:ATP hydrolysis activity"/>
    <property type="evidence" value="ECO:0007669"/>
    <property type="project" value="InterPro"/>
</dbReference>
<dbReference type="GO" id="GO:0005524">
    <property type="term" value="F:ATP binding"/>
    <property type="evidence" value="ECO:0007669"/>
    <property type="project" value="UniProtKB-KW"/>
</dbReference>
<keyword evidence="2" id="KW-0547">Nucleotide-binding</keyword>
<dbReference type="PANTHER" id="PTHR43023">
    <property type="entry name" value="PROTEIN TRIGALACTOSYLDIACYLGLYCEROL 3, CHLOROPLASTIC"/>
    <property type="match status" value="1"/>
</dbReference>
<dbReference type="InterPro" id="IPR027417">
    <property type="entry name" value="P-loop_NTPase"/>
</dbReference>
<protein>
    <submittedName>
        <fullName evidence="6">ATP-binding cassette domain-containing protein</fullName>
    </submittedName>
</protein>
<feature type="region of interest" description="Disordered" evidence="4">
    <location>
        <begin position="250"/>
        <end position="275"/>
    </location>
</feature>
<dbReference type="InterPro" id="IPR003439">
    <property type="entry name" value="ABC_transporter-like_ATP-bd"/>
</dbReference>
<comment type="caution">
    <text evidence="6">The sequence shown here is derived from an EMBL/GenBank/DDBJ whole genome shotgun (WGS) entry which is preliminary data.</text>
</comment>
<proteinExistence type="predicted"/>
<dbReference type="PANTHER" id="PTHR43023:SF6">
    <property type="entry name" value="INTERMEMBRANE PHOSPHOLIPID TRANSPORT SYSTEM ATP-BINDING PROTEIN MLAF"/>
    <property type="match status" value="1"/>
</dbReference>
<evidence type="ECO:0000256" key="3">
    <source>
        <dbReference type="ARBA" id="ARBA00022840"/>
    </source>
</evidence>
<dbReference type="Proteomes" id="UP000320913">
    <property type="component" value="Unassembled WGS sequence"/>
</dbReference>